<keyword evidence="5" id="KW-0007">Acetylation</keyword>
<dbReference type="FunFam" id="3.90.226.10:FF:000024">
    <property type="entry name" value="Delta3,5-delta2,4-dienoyl-CoA isomerase"/>
    <property type="match status" value="1"/>
</dbReference>
<evidence type="ECO:0000256" key="4">
    <source>
        <dbReference type="ARBA" id="ARBA00022832"/>
    </source>
</evidence>
<keyword evidence="7" id="KW-0576">Peroxisome</keyword>
<evidence type="ECO:0000256" key="6">
    <source>
        <dbReference type="ARBA" id="ARBA00023098"/>
    </source>
</evidence>
<dbReference type="GO" id="GO:0006635">
    <property type="term" value="P:fatty acid beta-oxidation"/>
    <property type="evidence" value="ECO:0007669"/>
    <property type="project" value="UniProtKB-UniPathway"/>
</dbReference>
<evidence type="ECO:0000256" key="1">
    <source>
        <dbReference type="ARBA" id="ARBA00004275"/>
    </source>
</evidence>
<dbReference type="OrthoDB" id="4608673at2"/>
<dbReference type="InterPro" id="IPR045002">
    <property type="entry name" value="Ech1-like"/>
</dbReference>
<evidence type="ECO:0000256" key="5">
    <source>
        <dbReference type="ARBA" id="ARBA00022990"/>
    </source>
</evidence>
<reference evidence="9 10" key="1">
    <citation type="journal article" date="2014" name="ISME J.">
        <title>Candidatus Competibacter-lineage genomes retrieved from metagenomes reveal functional metabolic diversity.</title>
        <authorList>
            <person name="McIlroy S.J."/>
            <person name="Albertsen M."/>
            <person name="Andresen E.K."/>
            <person name="Saunders A.M."/>
            <person name="Kristiansen R."/>
            <person name="Stokholm-Bjerregaard M."/>
            <person name="Nielsen K.L."/>
            <person name="Nielsen P.H."/>
        </authorList>
    </citation>
    <scope>NUCLEOTIDE SEQUENCE [LARGE SCALE GENOMIC DNA]</scope>
    <source>
        <strain evidence="9 10">Run_B_J11</strain>
    </source>
</reference>
<sequence length="271" mass="29364">MLEFTCLNLTLADHIAQIELNRPDKANALNGTLWHEISAAFHWVDDTPEVRVAVLSGAGRHFCAGIDFELMGEVLSTVDTLGPGRKEEQLRRTIMELQAAFTTLESCRKPVLAAIHGRCIGGGLDLIAACDMRYATADAAFSLKEVDFAIVADVGSLQRLPYLIGGGRLRELAFTARSLDAAEAQAMGLVNRVFADAAQLREGVQAIAARIATKSPLTVRGIKQVLNYGRDHNVADGLEYVATWNAALLLSDDTREAIAATMQKRTPQFGN</sequence>
<dbReference type="CDD" id="cd06558">
    <property type="entry name" value="crotonase-like"/>
    <property type="match status" value="1"/>
</dbReference>
<keyword evidence="6" id="KW-0443">Lipid metabolism</keyword>
<evidence type="ECO:0000256" key="2">
    <source>
        <dbReference type="ARBA" id="ARBA00005005"/>
    </source>
</evidence>
<dbReference type="GO" id="GO:0016829">
    <property type="term" value="F:lyase activity"/>
    <property type="evidence" value="ECO:0007669"/>
    <property type="project" value="UniProtKB-KW"/>
</dbReference>
<dbReference type="NCBIfam" id="NF004794">
    <property type="entry name" value="PRK06142.1"/>
    <property type="match status" value="1"/>
</dbReference>
<dbReference type="GO" id="GO:0016853">
    <property type="term" value="F:isomerase activity"/>
    <property type="evidence" value="ECO:0007669"/>
    <property type="project" value="UniProtKB-KW"/>
</dbReference>
<accession>A0A7U7J699</accession>
<dbReference type="InterPro" id="IPR001753">
    <property type="entry name" value="Enoyl-CoA_hydra/iso"/>
</dbReference>
<dbReference type="GO" id="GO:0005737">
    <property type="term" value="C:cytoplasm"/>
    <property type="evidence" value="ECO:0007669"/>
    <property type="project" value="UniProtKB-ARBA"/>
</dbReference>
<dbReference type="Pfam" id="PF00378">
    <property type="entry name" value="ECH_1"/>
    <property type="match status" value="1"/>
</dbReference>
<comment type="pathway">
    <text evidence="2">Lipid metabolism; fatty acid beta-oxidation.</text>
</comment>
<keyword evidence="8" id="KW-0413">Isomerase</keyword>
<comment type="subcellular location">
    <subcellularLocation>
        <location evidence="1">Peroxisome</location>
    </subcellularLocation>
</comment>
<dbReference type="PANTHER" id="PTHR43149:SF1">
    <property type="entry name" value="DELTA(3,5)-DELTA(2,4)-DIENOYL-COA ISOMERASE, MITOCHONDRIAL"/>
    <property type="match status" value="1"/>
</dbReference>
<evidence type="ECO:0000256" key="8">
    <source>
        <dbReference type="ARBA" id="ARBA00023235"/>
    </source>
</evidence>
<keyword evidence="9" id="KW-0456">Lyase</keyword>
<dbReference type="InterPro" id="IPR029045">
    <property type="entry name" value="ClpP/crotonase-like_dom_sf"/>
</dbReference>
<dbReference type="Gene3D" id="1.10.12.10">
    <property type="entry name" value="Lyase 2-enoyl-coa Hydratase, Chain A, domain 2"/>
    <property type="match status" value="1"/>
</dbReference>
<organism evidence="9 10">
    <name type="scientific">Candidatus Contendobacter odensis Run_B_J11</name>
    <dbReference type="NCBI Taxonomy" id="1400861"/>
    <lineage>
        <taxon>Bacteria</taxon>
        <taxon>Pseudomonadati</taxon>
        <taxon>Pseudomonadota</taxon>
        <taxon>Gammaproteobacteria</taxon>
        <taxon>Candidatus Competibacteraceae</taxon>
        <taxon>Candidatus Contendibacter</taxon>
    </lineage>
</organism>
<dbReference type="SUPFAM" id="SSF52096">
    <property type="entry name" value="ClpP/crotonase"/>
    <property type="match status" value="1"/>
</dbReference>
<name>A0A7U7J699_9GAMM</name>
<keyword evidence="10" id="KW-1185">Reference proteome</keyword>
<dbReference type="PANTHER" id="PTHR43149">
    <property type="entry name" value="ENOYL-COA HYDRATASE"/>
    <property type="match status" value="1"/>
</dbReference>
<dbReference type="Gene3D" id="3.90.226.10">
    <property type="entry name" value="2-enoyl-CoA Hydratase, Chain A, domain 1"/>
    <property type="match status" value="1"/>
</dbReference>
<evidence type="ECO:0000256" key="7">
    <source>
        <dbReference type="ARBA" id="ARBA00023140"/>
    </source>
</evidence>
<evidence type="ECO:0000313" key="9">
    <source>
        <dbReference type="EMBL" id="CDH47464.1"/>
    </source>
</evidence>
<dbReference type="UniPathway" id="UPA00659"/>
<protein>
    <submittedName>
        <fullName evidence="9">Enoyl-CoA hydratase/isomerase</fullName>
        <ecNumber evidence="9">4.2.1.-</ecNumber>
    </submittedName>
</protein>
<evidence type="ECO:0000256" key="3">
    <source>
        <dbReference type="ARBA" id="ARBA00005254"/>
    </source>
</evidence>
<proteinExistence type="inferred from homology"/>
<dbReference type="AlphaFoldDB" id="A0A7U7J699"/>
<comment type="similarity">
    <text evidence="3">Belongs to the enoyl-CoA hydratase/isomerase family.</text>
</comment>
<comment type="caution">
    <text evidence="9">The sequence shown here is derived from an EMBL/GenBank/DDBJ whole genome shotgun (WGS) entry which is preliminary data.</text>
</comment>
<dbReference type="EC" id="4.2.1.-" evidence="9"/>
<dbReference type="Proteomes" id="UP000019184">
    <property type="component" value="Unassembled WGS sequence"/>
</dbReference>
<dbReference type="EMBL" id="CBTK010000302">
    <property type="protein sequence ID" value="CDH47464.1"/>
    <property type="molecule type" value="Genomic_DNA"/>
</dbReference>
<evidence type="ECO:0000313" key="10">
    <source>
        <dbReference type="Proteomes" id="UP000019184"/>
    </source>
</evidence>
<dbReference type="InterPro" id="IPR014748">
    <property type="entry name" value="Enoyl-CoA_hydra_C"/>
</dbReference>
<dbReference type="RefSeq" id="WP_034436498.1">
    <property type="nucleotide sequence ID" value="NZ_CBTK010000302.1"/>
</dbReference>
<keyword evidence="4" id="KW-0276">Fatty acid metabolism</keyword>
<dbReference type="FunFam" id="1.10.12.10:FF:000004">
    <property type="entry name" value="Delta3,5-delta2,4-dienoyl-CoA isomerase"/>
    <property type="match status" value="1"/>
</dbReference>
<gene>
    <name evidence="9" type="ORF">BN874_830017</name>
</gene>